<evidence type="ECO:0000313" key="5">
    <source>
        <dbReference type="EMBL" id="MFK3999872.1"/>
    </source>
</evidence>
<organism evidence="5 6">
    <name type="scientific">Psychrobacter namhaensis</name>
    <dbReference type="NCBI Taxonomy" id="292734"/>
    <lineage>
        <taxon>Bacteria</taxon>
        <taxon>Pseudomonadati</taxon>
        <taxon>Pseudomonadota</taxon>
        <taxon>Gammaproteobacteria</taxon>
        <taxon>Moraxellales</taxon>
        <taxon>Moraxellaceae</taxon>
        <taxon>Psychrobacter</taxon>
    </lineage>
</organism>
<keyword evidence="3" id="KW-0812">Transmembrane</keyword>
<keyword evidence="3" id="KW-0472">Membrane</keyword>
<dbReference type="RefSeq" id="WP_404671717.1">
    <property type="nucleotide sequence ID" value="NZ_JBJDPD010000001.1"/>
</dbReference>
<keyword evidence="3" id="KW-1133">Transmembrane helix</keyword>
<comment type="caution">
    <text evidence="5">The sequence shown here is derived from an EMBL/GenBank/DDBJ whole genome shotgun (WGS) entry which is preliminary data.</text>
</comment>
<protein>
    <submittedName>
        <fullName evidence="5">Phage tail tape measure protein</fullName>
    </submittedName>
</protein>
<name>A0ABW8L5Z7_9GAMM</name>
<keyword evidence="2" id="KW-0175">Coiled coil</keyword>
<dbReference type="Pfam" id="PF10145">
    <property type="entry name" value="PhageMin_Tail"/>
    <property type="match status" value="1"/>
</dbReference>
<dbReference type="PANTHER" id="PTHR37813">
    <property type="entry name" value="FELS-2 PROPHAGE PROTEIN"/>
    <property type="match status" value="1"/>
</dbReference>
<evidence type="ECO:0000256" key="2">
    <source>
        <dbReference type="SAM" id="Coils"/>
    </source>
</evidence>
<sequence>MDIANLVIRVTNDGLTAAQRELRRLRDEADGTQSSTSKLGENLKRLAKYGAVSMGALAAAAIKVSGDFEESMNAVRAVSGATGKDFDDLRNLAKKMGSETAFSATEAANGMEYLAMAGMNTQQVLATIPNALSLAAAGSIDLAQSADILSNIMSGMGIAAEESARVADVLAQTAAGANTNISALGEAMKYVAPIAKTMGYSLEEASSAIGILGNAGIAGGQAGTSLRAILSRIAADTGAKETLADLGVTAVDSSGKMRSLTEILTDLQFKTKDLSSADQIEVFKDIAGAEAMGALAVLVDGVANDSLPQLTAKLMEAEGAAQKMAEIRMEGLNGAIKTAKSAAEGFLIALGDAGLLDLAANGVKMLADGISQLSAWLPQAVEQVTAFFQSAEVATAVDMAIEGLTSAWENLVSVIQATADVIAPVIEFFREHDKLSEALAISIGLVGGAFVVYNAAVAIGTAVTGGFVAVLALLTSPITLTIAALVALTAAGVYLYQNWDEIKAKGAAIWQSIKDTISNKVEAAKQALIDKWSAAKTATVNKFNEIKTAITTALRELPSKMLQIGKDIVQGLINGIKSGVSGVTTAIGNMASSAIAKAKSVLDIRSPSRKMKKVGEQTAEGMANGIKKGAKAVKTEAQRMAEQAISATKNSIASLQKEIALFGNDSALASFDYDRNAGSFKGVPDSLLDQNRDLIIQKQTLIDLDKRQIESAKALATAREAIQARFDKMSEYKDSTKTNLQGMLSSIEDEDPLTKLQNQYEERMSVIEKYEQMHTDMIGVQTEARLAVEKSYMDAKRDLMLTQGEAIFGNLAGLSKAFLGEQSAMYRSLFAIEKGYTLAKVLLKNKEAIAEAWASAPFPANLGAVASTVAGTAGLASAVSGIVPGFEQGGYTGNMGASQVAGVVHGQEYVFDAQATKRIGVDNLNAMRSGKAPQGGDMNISVTVDAKGNSSVSGDNDKMGRDMANGIKAVVMDVMRKEKRQGGMLYGA</sequence>
<evidence type="ECO:0000256" key="1">
    <source>
        <dbReference type="ARBA" id="ARBA00022612"/>
    </source>
</evidence>
<keyword evidence="6" id="KW-1185">Reference proteome</keyword>
<reference evidence="5 6" key="1">
    <citation type="submission" date="2024-11" db="EMBL/GenBank/DDBJ databases">
        <title>The Natural Products Discovery Center: Release of the First 8490 Sequenced Strains for Exploring Actinobacteria Biosynthetic Diversity.</title>
        <authorList>
            <person name="Kalkreuter E."/>
            <person name="Kautsar S.A."/>
            <person name="Yang D."/>
            <person name="Bader C.D."/>
            <person name="Teijaro C.N."/>
            <person name="Fluegel L."/>
            <person name="Davis C.M."/>
            <person name="Simpson J.R."/>
            <person name="Lauterbach L."/>
            <person name="Steele A.D."/>
            <person name="Gui C."/>
            <person name="Meng S."/>
            <person name="Li G."/>
            <person name="Viehrig K."/>
            <person name="Ye F."/>
            <person name="Su P."/>
            <person name="Kiefer A.F."/>
            <person name="Nichols A."/>
            <person name="Cepeda A.J."/>
            <person name="Yan W."/>
            <person name="Fan B."/>
            <person name="Jiang Y."/>
            <person name="Adhikari A."/>
            <person name="Zheng C.-J."/>
            <person name="Schuster L."/>
            <person name="Cowan T.M."/>
            <person name="Smanski M.J."/>
            <person name="Chevrette M.G."/>
            <person name="De Carvalho L.P.S."/>
            <person name="Shen B."/>
        </authorList>
    </citation>
    <scope>NUCLEOTIDE SEQUENCE [LARGE SCALE GENOMIC DNA]</scope>
    <source>
        <strain evidence="5 6">NPDC077433</strain>
    </source>
</reference>
<feature type="transmembrane region" description="Helical" evidence="3">
    <location>
        <begin position="467"/>
        <end position="496"/>
    </location>
</feature>
<dbReference type="EMBL" id="JBJDPD010000001">
    <property type="protein sequence ID" value="MFK3999872.1"/>
    <property type="molecule type" value="Genomic_DNA"/>
</dbReference>
<gene>
    <name evidence="5" type="ORF">ACI2I3_00795</name>
</gene>
<dbReference type="InterPro" id="IPR010090">
    <property type="entry name" value="Phage_tape_meas"/>
</dbReference>
<evidence type="ECO:0000256" key="3">
    <source>
        <dbReference type="SAM" id="Phobius"/>
    </source>
</evidence>
<feature type="coiled-coil region" evidence="2">
    <location>
        <begin position="8"/>
        <end position="35"/>
    </location>
</feature>
<evidence type="ECO:0000259" key="4">
    <source>
        <dbReference type="Pfam" id="PF10145"/>
    </source>
</evidence>
<accession>A0ABW8L5Z7</accession>
<dbReference type="PANTHER" id="PTHR37813:SF1">
    <property type="entry name" value="FELS-2 PROPHAGE PROTEIN"/>
    <property type="match status" value="1"/>
</dbReference>
<dbReference type="NCBIfam" id="TIGR01760">
    <property type="entry name" value="tape_meas_TP901"/>
    <property type="match status" value="1"/>
</dbReference>
<evidence type="ECO:0000313" key="6">
    <source>
        <dbReference type="Proteomes" id="UP001620234"/>
    </source>
</evidence>
<feature type="domain" description="Phage tail tape measure protein" evidence="4">
    <location>
        <begin position="90"/>
        <end position="288"/>
    </location>
</feature>
<dbReference type="Proteomes" id="UP001620234">
    <property type="component" value="Unassembled WGS sequence"/>
</dbReference>
<proteinExistence type="predicted"/>
<feature type="transmembrane region" description="Helical" evidence="3">
    <location>
        <begin position="438"/>
        <end position="461"/>
    </location>
</feature>
<keyword evidence="1" id="KW-1188">Viral release from host cell</keyword>